<name>A0A4S5CHE9_AERVE</name>
<sequence length="171" mass="19280">MFRNEYEKALALCDFTMSQTNALLDIVEECFPAGREAFIGGWSDGVNSVCRFLYGDMLSHDEFEDDHPTRELGYPELQSEALSLLNGVSFDLASLKLSAEQAVTRMKEEIHGAKVDAFIAAMQSLAAPRLYFFIKRVAEDGHADDYFAGKAAWWVMFLQCWNDAKKECCHA</sequence>
<protein>
    <submittedName>
        <fullName evidence="1">Uncharacterized protein</fullName>
    </submittedName>
</protein>
<dbReference type="AlphaFoldDB" id="A0A4S5CHE9"/>
<dbReference type="EMBL" id="SSUX01000008">
    <property type="protein sequence ID" value="THJ45110.1"/>
    <property type="molecule type" value="Genomic_DNA"/>
</dbReference>
<dbReference type="Proteomes" id="UP000309618">
    <property type="component" value="Unassembled WGS sequence"/>
</dbReference>
<reference evidence="1 2" key="1">
    <citation type="submission" date="2019-04" db="EMBL/GenBank/DDBJ databases">
        <title>Comparative genomics of Aeromonas veronii strains pathogenic to fish.</title>
        <authorList>
            <person name="Cascarano M.C."/>
            <person name="Smyrli M."/>
            <person name="Katharios P."/>
        </authorList>
    </citation>
    <scope>NUCLEOTIDE SEQUENCE [LARGE SCALE GENOMIC DNA]</scope>
    <source>
        <strain evidence="1 2">XU1</strain>
    </source>
</reference>
<accession>A0A4S5CHE9</accession>
<comment type="caution">
    <text evidence="1">The sequence shown here is derived from an EMBL/GenBank/DDBJ whole genome shotgun (WGS) entry which is preliminary data.</text>
</comment>
<gene>
    <name evidence="1" type="ORF">E8Q35_13085</name>
</gene>
<proteinExistence type="predicted"/>
<dbReference type="RefSeq" id="WP_136501932.1">
    <property type="nucleotide sequence ID" value="NZ_SSUX01000008.1"/>
</dbReference>
<organism evidence="1 2">
    <name type="scientific">Aeromonas veronii</name>
    <dbReference type="NCBI Taxonomy" id="654"/>
    <lineage>
        <taxon>Bacteria</taxon>
        <taxon>Pseudomonadati</taxon>
        <taxon>Pseudomonadota</taxon>
        <taxon>Gammaproteobacteria</taxon>
        <taxon>Aeromonadales</taxon>
        <taxon>Aeromonadaceae</taxon>
        <taxon>Aeromonas</taxon>
    </lineage>
</organism>
<evidence type="ECO:0000313" key="1">
    <source>
        <dbReference type="EMBL" id="THJ45110.1"/>
    </source>
</evidence>
<evidence type="ECO:0000313" key="2">
    <source>
        <dbReference type="Proteomes" id="UP000309618"/>
    </source>
</evidence>